<keyword evidence="1" id="KW-0732">Signal</keyword>
<dbReference type="InterPro" id="IPR038142">
    <property type="entry name" value="Cytochrome_P460_sp"/>
</dbReference>
<reference evidence="3 4" key="1">
    <citation type="submission" date="2016-10" db="EMBL/GenBank/DDBJ databases">
        <authorList>
            <person name="de Groot N.N."/>
        </authorList>
    </citation>
    <scope>NUCLEOTIDE SEQUENCE [LARGE SCALE GENOMIC DNA]</scope>
    <source>
        <strain evidence="3 4">DSM 14858</strain>
    </source>
</reference>
<evidence type="ECO:0000313" key="3">
    <source>
        <dbReference type="EMBL" id="SEK67976.1"/>
    </source>
</evidence>
<feature type="chain" id="PRO_5011697380" evidence="1">
    <location>
        <begin position="20"/>
        <end position="193"/>
    </location>
</feature>
<evidence type="ECO:0000256" key="1">
    <source>
        <dbReference type="SAM" id="SignalP"/>
    </source>
</evidence>
<keyword evidence="4" id="KW-1185">Reference proteome</keyword>
<dbReference type="Proteomes" id="UP000199283">
    <property type="component" value="Unassembled WGS sequence"/>
</dbReference>
<proteinExistence type="predicted"/>
<dbReference type="OrthoDB" id="34396at2"/>
<dbReference type="EMBL" id="FNZQ01000001">
    <property type="protein sequence ID" value="SEK67976.1"/>
    <property type="molecule type" value="Genomic_DNA"/>
</dbReference>
<dbReference type="Gene3D" id="3.50.70.20">
    <property type="entry name" value="Cytochrome P460"/>
    <property type="match status" value="1"/>
</dbReference>
<sequence length="193" mass="20881">MKYITLATAAAFAGGLTLAAPLAAQEVCAVEGDYYDLDAAGVDAFYDCMSDRMIEGYTTEGNEIAAVYRGWNATAERAAVPGPHGDRFLLTFANDVAAEQYLKFEEGDFEMPVGSVLVKESIAVREGTGRVGPLFIMTKVDDAPDNDNWLYSAVQPNGKDMKISQSFCSDCHVGFDSQDSMGYPLEEVRLTAN</sequence>
<protein>
    <submittedName>
        <fullName evidence="3">Cytochrome P460</fullName>
    </submittedName>
</protein>
<evidence type="ECO:0000259" key="2">
    <source>
        <dbReference type="Pfam" id="PF16694"/>
    </source>
</evidence>
<organism evidence="3 4">
    <name type="scientific">Jannaschia helgolandensis</name>
    <dbReference type="NCBI Taxonomy" id="188906"/>
    <lineage>
        <taxon>Bacteria</taxon>
        <taxon>Pseudomonadati</taxon>
        <taxon>Pseudomonadota</taxon>
        <taxon>Alphaproteobacteria</taxon>
        <taxon>Rhodobacterales</taxon>
        <taxon>Roseobacteraceae</taxon>
        <taxon>Jannaschia</taxon>
    </lineage>
</organism>
<gene>
    <name evidence="3" type="ORF">SAMN04488526_1224</name>
</gene>
<accession>A0A1H7J019</accession>
<dbReference type="CDD" id="cd20716">
    <property type="entry name" value="cyt_P460_fam"/>
    <property type="match status" value="1"/>
</dbReference>
<name>A0A1H7J019_9RHOB</name>
<dbReference type="InterPro" id="IPR032033">
    <property type="entry name" value="Cytochrome_P460"/>
</dbReference>
<dbReference type="STRING" id="188906.SAMN04488526_1224"/>
<dbReference type="AlphaFoldDB" id="A0A1H7J019"/>
<feature type="signal peptide" evidence="1">
    <location>
        <begin position="1"/>
        <end position="19"/>
    </location>
</feature>
<dbReference type="Pfam" id="PF16694">
    <property type="entry name" value="Cytochrome_P460"/>
    <property type="match status" value="1"/>
</dbReference>
<evidence type="ECO:0000313" key="4">
    <source>
        <dbReference type="Proteomes" id="UP000199283"/>
    </source>
</evidence>
<feature type="domain" description="Cytochrome P460" evidence="2">
    <location>
        <begin position="68"/>
        <end position="179"/>
    </location>
</feature>
<dbReference type="RefSeq" id="WP_092760662.1">
    <property type="nucleotide sequence ID" value="NZ_FNZQ01000001.1"/>
</dbReference>